<keyword evidence="2" id="KW-0012">Acyltransferase</keyword>
<dbReference type="SUPFAM" id="SSF55729">
    <property type="entry name" value="Acyl-CoA N-acyltransferases (Nat)"/>
    <property type="match status" value="1"/>
</dbReference>
<dbReference type="OrthoDB" id="5689at2759"/>
<organism evidence="4 5">
    <name type="scientific">Penicillium decumbens</name>
    <dbReference type="NCBI Taxonomy" id="69771"/>
    <lineage>
        <taxon>Eukaryota</taxon>
        <taxon>Fungi</taxon>
        <taxon>Dikarya</taxon>
        <taxon>Ascomycota</taxon>
        <taxon>Pezizomycotina</taxon>
        <taxon>Eurotiomycetes</taxon>
        <taxon>Eurotiomycetidae</taxon>
        <taxon>Eurotiales</taxon>
        <taxon>Aspergillaceae</taxon>
        <taxon>Penicillium</taxon>
    </lineage>
</organism>
<gene>
    <name evidence="4" type="ORF">PENDEC_c014G00902</name>
</gene>
<name>A0A1V6P994_PENDC</name>
<keyword evidence="5" id="KW-1185">Reference proteome</keyword>
<dbReference type="InterPro" id="IPR000182">
    <property type="entry name" value="GNAT_dom"/>
</dbReference>
<sequence>MSINNLHFRVATTKDAPQLQHLVQSAFRAEDSRQGWTGDMGLASEFRIGVKEIESLMTTSESAFLMATDSTGARLGTIGVSKRGANGARLFMLAVDHQHQRQGLGRQVLAYAEEYCQLTWGATRMELNALSTRQTLILWYMRRGYRKTGDTSPFPREKFAEVELPVDICFIELEKIWIRLLEYNA</sequence>
<dbReference type="InterPro" id="IPR016181">
    <property type="entry name" value="Acyl_CoA_acyltransferase"/>
</dbReference>
<dbReference type="CDD" id="cd04301">
    <property type="entry name" value="NAT_SF"/>
    <property type="match status" value="1"/>
</dbReference>
<evidence type="ECO:0000313" key="5">
    <source>
        <dbReference type="Proteomes" id="UP000191522"/>
    </source>
</evidence>
<keyword evidence="1" id="KW-0808">Transferase</keyword>
<dbReference type="InterPro" id="IPR050832">
    <property type="entry name" value="Bact_Acetyltransf"/>
</dbReference>
<evidence type="ECO:0000256" key="1">
    <source>
        <dbReference type="ARBA" id="ARBA00022679"/>
    </source>
</evidence>
<dbReference type="EMBL" id="MDYL01000014">
    <property type="protein sequence ID" value="OQD73571.1"/>
    <property type="molecule type" value="Genomic_DNA"/>
</dbReference>
<proteinExistence type="predicted"/>
<dbReference type="Pfam" id="PF13673">
    <property type="entry name" value="Acetyltransf_10"/>
    <property type="match status" value="1"/>
</dbReference>
<feature type="domain" description="N-acetyltransferase" evidence="3">
    <location>
        <begin position="6"/>
        <end position="167"/>
    </location>
</feature>
<evidence type="ECO:0000256" key="2">
    <source>
        <dbReference type="ARBA" id="ARBA00023315"/>
    </source>
</evidence>
<protein>
    <recommendedName>
        <fullName evidence="3">N-acetyltransferase domain-containing protein</fullName>
    </recommendedName>
</protein>
<evidence type="ECO:0000313" key="4">
    <source>
        <dbReference type="EMBL" id="OQD73571.1"/>
    </source>
</evidence>
<dbReference type="AlphaFoldDB" id="A0A1V6P994"/>
<dbReference type="Proteomes" id="UP000191522">
    <property type="component" value="Unassembled WGS sequence"/>
</dbReference>
<dbReference type="PROSITE" id="PS51186">
    <property type="entry name" value="GNAT"/>
    <property type="match status" value="1"/>
</dbReference>
<dbReference type="Gene3D" id="3.40.630.30">
    <property type="match status" value="1"/>
</dbReference>
<evidence type="ECO:0000259" key="3">
    <source>
        <dbReference type="PROSITE" id="PS51186"/>
    </source>
</evidence>
<accession>A0A1V6P994</accession>
<reference evidence="5" key="1">
    <citation type="journal article" date="2017" name="Nat. Microbiol.">
        <title>Global analysis of biosynthetic gene clusters reveals vast potential of secondary metabolite production in Penicillium species.</title>
        <authorList>
            <person name="Nielsen J.C."/>
            <person name="Grijseels S."/>
            <person name="Prigent S."/>
            <person name="Ji B."/>
            <person name="Dainat J."/>
            <person name="Nielsen K.F."/>
            <person name="Frisvad J.C."/>
            <person name="Workman M."/>
            <person name="Nielsen J."/>
        </authorList>
    </citation>
    <scope>NUCLEOTIDE SEQUENCE [LARGE SCALE GENOMIC DNA]</scope>
    <source>
        <strain evidence="5">IBT 11843</strain>
    </source>
</reference>
<comment type="caution">
    <text evidence="4">The sequence shown here is derived from an EMBL/GenBank/DDBJ whole genome shotgun (WGS) entry which is preliminary data.</text>
</comment>
<dbReference type="STRING" id="69771.A0A1V6P994"/>
<dbReference type="OMA" id="AYAEDYC"/>
<dbReference type="PANTHER" id="PTHR43877">
    <property type="entry name" value="AMINOALKYLPHOSPHONATE N-ACETYLTRANSFERASE-RELATED-RELATED"/>
    <property type="match status" value="1"/>
</dbReference>
<dbReference type="GO" id="GO:0016747">
    <property type="term" value="F:acyltransferase activity, transferring groups other than amino-acyl groups"/>
    <property type="evidence" value="ECO:0007669"/>
    <property type="project" value="InterPro"/>
</dbReference>